<evidence type="ECO:0000256" key="5">
    <source>
        <dbReference type="ARBA" id="ARBA00022741"/>
    </source>
</evidence>
<dbReference type="InterPro" id="IPR003010">
    <property type="entry name" value="C-N_Hydrolase"/>
</dbReference>
<dbReference type="GO" id="GO:0003952">
    <property type="term" value="F:NAD+ synthase (glutamine-hydrolyzing) activity"/>
    <property type="evidence" value="ECO:0007669"/>
    <property type="project" value="UniProtKB-EC"/>
</dbReference>
<dbReference type="InterPro" id="IPR000132">
    <property type="entry name" value="Nitrilase/CN_hydratase_CS"/>
</dbReference>
<dbReference type="GO" id="GO:0000257">
    <property type="term" value="F:nitrilase activity"/>
    <property type="evidence" value="ECO:0007669"/>
    <property type="project" value="UniProtKB-ARBA"/>
</dbReference>
<comment type="pathway">
    <text evidence="1">Cofactor biosynthesis; NAD(+) biosynthesis; NAD(+) from deamido-NAD(+) (L-Gln route): step 1/1.</text>
</comment>
<keyword evidence="6" id="KW-0067">ATP-binding</keyword>
<dbReference type="PANTHER" id="PTHR23090">
    <property type="entry name" value="NH 3 /GLUTAMINE-DEPENDENT NAD + SYNTHETASE"/>
    <property type="match status" value="1"/>
</dbReference>
<dbReference type="GO" id="GO:0004359">
    <property type="term" value="F:glutaminase activity"/>
    <property type="evidence" value="ECO:0007669"/>
    <property type="project" value="InterPro"/>
</dbReference>
<dbReference type="PIRSF" id="PIRSF006630">
    <property type="entry name" value="NADS_GAT"/>
    <property type="match status" value="1"/>
</dbReference>
<keyword evidence="9" id="KW-0808">Transferase</keyword>
<dbReference type="InterPro" id="IPR014445">
    <property type="entry name" value="Gln-dep_NAD_synthase"/>
</dbReference>
<feature type="domain" description="CN hydrolase" evidence="8">
    <location>
        <begin position="4"/>
        <end position="243"/>
    </location>
</feature>
<dbReference type="EMBL" id="UOGH01000088">
    <property type="protein sequence ID" value="VAX28470.1"/>
    <property type="molecule type" value="Genomic_DNA"/>
</dbReference>
<proteinExistence type="inferred from homology"/>
<evidence type="ECO:0000256" key="4">
    <source>
        <dbReference type="ARBA" id="ARBA00022598"/>
    </source>
</evidence>
<gene>
    <name evidence="9" type="ORF">MNBD_NITROSPIRAE02-184</name>
</gene>
<dbReference type="UniPathway" id="UPA00253">
    <property type="reaction ID" value="UER00334"/>
</dbReference>
<sequence length="575" mass="64614">MKTLRLALAQINATVGDLEGNTRKIVRNIQRAEETGADIIAFPEMAVTGYPPEDLLLKPRFIDDNLSALDEIKNSVGAIVAVVGFVDRTSDIYNAAAIIHNNEVVHVYHKMYLPNYSVFDEMRYFQAGDESPVYKLGDALVGINICEDIWYPDGPSRTQALAGAEVIVNINASPYHIGKAGFRERMISTRASDSSVIIAYLNMVGGQDELVFDGHSLIFDECGNLLFRGRQFDEELIIIDLNLDAVFMRRLHDPRRRQEVFALREETVSIMPVHNRVIQKSVKYKYSQSLPCSEMEEVYSALVLGTGDYVRKNGFKNVVIGLSGGIDSSLVATIAVDALGKERVKGLFMPSPYTSGESREDVFKLAGNLGIEMSEIPIDEIFQSYLKSLSSFFKDMPRDVAEENIQARIRGNLLMAMSNKFGWLVLTTGNKSEMSVGYATLYGDMAGGFAIIKDVPKTIVYKLSKLRNEKAGKALIPERVLWKEPSAELRPEQKDTDTLPAYEVLDPILKAYIEEDRSFDEIINLGCEVECTKRVIDMIDRSEYKRRQSPPGIKITPRAFGRDRRFPITNKYRSY</sequence>
<evidence type="ECO:0000256" key="2">
    <source>
        <dbReference type="ARBA" id="ARBA00007145"/>
    </source>
</evidence>
<dbReference type="EC" id="6.3.5.1" evidence="3"/>
<dbReference type="Gene3D" id="3.40.50.620">
    <property type="entry name" value="HUPs"/>
    <property type="match status" value="1"/>
</dbReference>
<dbReference type="GO" id="GO:0005737">
    <property type="term" value="C:cytoplasm"/>
    <property type="evidence" value="ECO:0007669"/>
    <property type="project" value="InterPro"/>
</dbReference>
<comment type="similarity">
    <text evidence="2">In the C-terminal section; belongs to the NAD synthetase family.</text>
</comment>
<protein>
    <recommendedName>
        <fullName evidence="3">NAD(+) synthase (glutamine-hydrolyzing)</fullName>
        <ecNumber evidence="3">6.3.5.1</ecNumber>
    </recommendedName>
</protein>
<dbReference type="Pfam" id="PF00795">
    <property type="entry name" value="CN_hydrolase"/>
    <property type="match status" value="1"/>
</dbReference>
<dbReference type="GO" id="GO:0016740">
    <property type="term" value="F:transferase activity"/>
    <property type="evidence" value="ECO:0007669"/>
    <property type="project" value="UniProtKB-KW"/>
</dbReference>
<dbReference type="InterPro" id="IPR003694">
    <property type="entry name" value="NAD_synthase"/>
</dbReference>
<dbReference type="PROSITE" id="PS00920">
    <property type="entry name" value="NITRIL_CHT_1"/>
    <property type="match status" value="1"/>
</dbReference>
<keyword evidence="9" id="KW-0315">Glutamine amidotransferase</keyword>
<dbReference type="CDD" id="cd00553">
    <property type="entry name" value="NAD_synthase"/>
    <property type="match status" value="1"/>
</dbReference>
<dbReference type="InterPro" id="IPR014729">
    <property type="entry name" value="Rossmann-like_a/b/a_fold"/>
</dbReference>
<evidence type="ECO:0000256" key="7">
    <source>
        <dbReference type="ARBA" id="ARBA00023027"/>
    </source>
</evidence>
<dbReference type="InterPro" id="IPR036526">
    <property type="entry name" value="C-N_Hydrolase_sf"/>
</dbReference>
<dbReference type="AlphaFoldDB" id="A0A3B1D0J5"/>
<dbReference type="PROSITE" id="PS50263">
    <property type="entry name" value="CN_HYDROLASE"/>
    <property type="match status" value="1"/>
</dbReference>
<dbReference type="Gene3D" id="3.60.110.10">
    <property type="entry name" value="Carbon-nitrogen hydrolase"/>
    <property type="match status" value="1"/>
</dbReference>
<dbReference type="NCBIfam" id="TIGR00552">
    <property type="entry name" value="nadE"/>
    <property type="match status" value="1"/>
</dbReference>
<accession>A0A3B1D0J5</accession>
<dbReference type="CDD" id="cd07570">
    <property type="entry name" value="GAT_Gln-NAD-synth"/>
    <property type="match status" value="1"/>
</dbReference>
<reference evidence="9" key="1">
    <citation type="submission" date="2018-06" db="EMBL/GenBank/DDBJ databases">
        <authorList>
            <person name="Zhirakovskaya E."/>
        </authorList>
    </citation>
    <scope>NUCLEOTIDE SEQUENCE</scope>
</reference>
<organism evidence="9">
    <name type="scientific">hydrothermal vent metagenome</name>
    <dbReference type="NCBI Taxonomy" id="652676"/>
    <lineage>
        <taxon>unclassified sequences</taxon>
        <taxon>metagenomes</taxon>
        <taxon>ecological metagenomes</taxon>
    </lineage>
</organism>
<dbReference type="FunFam" id="3.40.50.620:FF:000106">
    <property type="entry name" value="Glutamine-dependent NAD(+) synthetase"/>
    <property type="match status" value="1"/>
</dbReference>
<evidence type="ECO:0000259" key="8">
    <source>
        <dbReference type="PROSITE" id="PS50263"/>
    </source>
</evidence>
<keyword evidence="7" id="KW-0520">NAD</keyword>
<dbReference type="SUPFAM" id="SSF52402">
    <property type="entry name" value="Adenine nucleotide alpha hydrolases-like"/>
    <property type="match status" value="1"/>
</dbReference>
<evidence type="ECO:0000256" key="3">
    <source>
        <dbReference type="ARBA" id="ARBA00012743"/>
    </source>
</evidence>
<evidence type="ECO:0000313" key="9">
    <source>
        <dbReference type="EMBL" id="VAX28470.1"/>
    </source>
</evidence>
<dbReference type="NCBIfam" id="NF010588">
    <property type="entry name" value="PRK13981.1"/>
    <property type="match status" value="1"/>
</dbReference>
<dbReference type="HAMAP" id="MF_02090">
    <property type="entry name" value="NadE_glutamine_dep"/>
    <property type="match status" value="1"/>
</dbReference>
<dbReference type="PANTHER" id="PTHR23090:SF9">
    <property type="entry name" value="GLUTAMINE-DEPENDENT NAD(+) SYNTHETASE"/>
    <property type="match status" value="1"/>
</dbReference>
<evidence type="ECO:0000256" key="1">
    <source>
        <dbReference type="ARBA" id="ARBA00005188"/>
    </source>
</evidence>
<evidence type="ECO:0000256" key="6">
    <source>
        <dbReference type="ARBA" id="ARBA00022840"/>
    </source>
</evidence>
<dbReference type="SUPFAM" id="SSF56317">
    <property type="entry name" value="Carbon-nitrogen hydrolase"/>
    <property type="match status" value="1"/>
</dbReference>
<dbReference type="GO" id="GO:0005524">
    <property type="term" value="F:ATP binding"/>
    <property type="evidence" value="ECO:0007669"/>
    <property type="project" value="UniProtKB-KW"/>
</dbReference>
<keyword evidence="5" id="KW-0547">Nucleotide-binding</keyword>
<dbReference type="InterPro" id="IPR022310">
    <property type="entry name" value="NAD/GMP_synthase"/>
</dbReference>
<keyword evidence="4 9" id="KW-0436">Ligase</keyword>
<dbReference type="Pfam" id="PF02540">
    <property type="entry name" value="NAD_synthase"/>
    <property type="match status" value="1"/>
</dbReference>
<dbReference type="GO" id="GO:0009435">
    <property type="term" value="P:NAD+ biosynthetic process"/>
    <property type="evidence" value="ECO:0007669"/>
    <property type="project" value="UniProtKB-UniPathway"/>
</dbReference>
<name>A0A3B1D0J5_9ZZZZ</name>